<proteinExistence type="predicted"/>
<dbReference type="RefSeq" id="WP_187782693.1">
    <property type="nucleotide sequence ID" value="NZ_JACTVA010000002.1"/>
</dbReference>
<evidence type="ECO:0000313" key="3">
    <source>
        <dbReference type="Proteomes" id="UP000626026"/>
    </source>
</evidence>
<feature type="transmembrane region" description="Helical" evidence="1">
    <location>
        <begin position="85"/>
        <end position="107"/>
    </location>
</feature>
<keyword evidence="3" id="KW-1185">Reference proteome</keyword>
<feature type="transmembrane region" description="Helical" evidence="1">
    <location>
        <begin position="164"/>
        <end position="183"/>
    </location>
</feature>
<feature type="transmembrane region" description="Helical" evidence="1">
    <location>
        <begin position="60"/>
        <end position="79"/>
    </location>
</feature>
<accession>A0ABR7RG33</accession>
<comment type="caution">
    <text evidence="2">The sequence shown here is derived from an EMBL/GenBank/DDBJ whole genome shotgun (WGS) entry which is preliminary data.</text>
</comment>
<keyword evidence="1" id="KW-1133">Transmembrane helix</keyword>
<evidence type="ECO:0000256" key="1">
    <source>
        <dbReference type="SAM" id="Phobius"/>
    </source>
</evidence>
<feature type="transmembrane region" description="Helical" evidence="1">
    <location>
        <begin position="138"/>
        <end position="158"/>
    </location>
</feature>
<organism evidence="2 3">
    <name type="scientific">Teichococcus aerophilus</name>
    <dbReference type="NCBI Taxonomy" id="1224513"/>
    <lineage>
        <taxon>Bacteria</taxon>
        <taxon>Pseudomonadati</taxon>
        <taxon>Pseudomonadota</taxon>
        <taxon>Alphaproteobacteria</taxon>
        <taxon>Acetobacterales</taxon>
        <taxon>Roseomonadaceae</taxon>
        <taxon>Roseomonas</taxon>
    </lineage>
</organism>
<evidence type="ECO:0000313" key="2">
    <source>
        <dbReference type="EMBL" id="MBC9205519.1"/>
    </source>
</evidence>
<keyword evidence="1" id="KW-0472">Membrane</keyword>
<reference evidence="2 3" key="1">
    <citation type="journal article" date="2013" name="Int. J. Syst. Evol. Microbiol.">
        <title>Roseomonas aerophila sp. nov., isolated from air.</title>
        <authorList>
            <person name="Kim S.J."/>
            <person name="Weon H.Y."/>
            <person name="Ahn J.H."/>
            <person name="Hong S.B."/>
            <person name="Seok S.J."/>
            <person name="Whang K.S."/>
            <person name="Kwon S.W."/>
        </authorList>
    </citation>
    <scope>NUCLEOTIDE SEQUENCE [LARGE SCALE GENOMIC DNA]</scope>
    <source>
        <strain evidence="2 3">NBRC 108923</strain>
    </source>
</reference>
<keyword evidence="1" id="KW-0812">Transmembrane</keyword>
<gene>
    <name evidence="2" type="ORF">IBL26_01625</name>
</gene>
<dbReference type="EMBL" id="JACTVA010000002">
    <property type="protein sequence ID" value="MBC9205519.1"/>
    <property type="molecule type" value="Genomic_DNA"/>
</dbReference>
<protein>
    <submittedName>
        <fullName evidence="2">Uncharacterized protein</fullName>
    </submittedName>
</protein>
<dbReference type="Proteomes" id="UP000626026">
    <property type="component" value="Unassembled WGS sequence"/>
</dbReference>
<name>A0ABR7RG33_9PROT</name>
<sequence>MRQAGALSRPLLGPMLVRSVPLVGLATGALALRWLGQPAAAAVVGLGGISLYIGRHLGRVARLGLGVALAGVAMVLWSSPDAMGLLVRLLPSLGMLLMASHFGITLLPGREALITRYTRHDPGVCVDESAGYTRTLTWLWTLLFLALAPLYALALLGLPPLRNVDGGLLFTLSALLMLALFLGEHVVRTLRFPHFGIATPLRTLRAVLAATMAAHA</sequence>
<feature type="transmembrane region" description="Helical" evidence="1">
    <location>
        <begin position="35"/>
        <end position="53"/>
    </location>
</feature>